<proteinExistence type="predicted"/>
<sequence length="67" mass="7308">MARRQRGAAACDDEFTNRLGHMIINDGSVVAYIDKLARPVLLKSLTVPEPMVFASARDMACSVKELG</sequence>
<name>A0A6G1CH04_9ORYZ</name>
<protein>
    <submittedName>
        <fullName evidence="1">Uncharacterized protein</fullName>
    </submittedName>
</protein>
<dbReference type="Proteomes" id="UP000479710">
    <property type="component" value="Unassembled WGS sequence"/>
</dbReference>
<comment type="caution">
    <text evidence="1">The sequence shown here is derived from an EMBL/GenBank/DDBJ whole genome shotgun (WGS) entry which is preliminary data.</text>
</comment>
<keyword evidence="2" id="KW-1185">Reference proteome</keyword>
<evidence type="ECO:0000313" key="2">
    <source>
        <dbReference type="Proteomes" id="UP000479710"/>
    </source>
</evidence>
<organism evidence="1 2">
    <name type="scientific">Oryza meyeriana var. granulata</name>
    <dbReference type="NCBI Taxonomy" id="110450"/>
    <lineage>
        <taxon>Eukaryota</taxon>
        <taxon>Viridiplantae</taxon>
        <taxon>Streptophyta</taxon>
        <taxon>Embryophyta</taxon>
        <taxon>Tracheophyta</taxon>
        <taxon>Spermatophyta</taxon>
        <taxon>Magnoliopsida</taxon>
        <taxon>Liliopsida</taxon>
        <taxon>Poales</taxon>
        <taxon>Poaceae</taxon>
        <taxon>BOP clade</taxon>
        <taxon>Oryzoideae</taxon>
        <taxon>Oryzeae</taxon>
        <taxon>Oryzinae</taxon>
        <taxon>Oryza</taxon>
        <taxon>Oryza meyeriana</taxon>
    </lineage>
</organism>
<accession>A0A6G1CH04</accession>
<dbReference type="EMBL" id="SPHZ02000009">
    <property type="protein sequence ID" value="KAF0899469.1"/>
    <property type="molecule type" value="Genomic_DNA"/>
</dbReference>
<reference evidence="1 2" key="1">
    <citation type="submission" date="2019-11" db="EMBL/GenBank/DDBJ databases">
        <title>Whole genome sequence of Oryza granulata.</title>
        <authorList>
            <person name="Li W."/>
        </authorList>
    </citation>
    <scope>NUCLEOTIDE SEQUENCE [LARGE SCALE GENOMIC DNA]</scope>
    <source>
        <strain evidence="2">cv. Menghai</strain>
        <tissue evidence="1">Leaf</tissue>
    </source>
</reference>
<dbReference type="AlphaFoldDB" id="A0A6G1CH04"/>
<gene>
    <name evidence="1" type="ORF">E2562_019966</name>
</gene>
<evidence type="ECO:0000313" key="1">
    <source>
        <dbReference type="EMBL" id="KAF0899469.1"/>
    </source>
</evidence>